<reference evidence="1 2" key="1">
    <citation type="submission" date="2021-04" db="EMBL/GenBank/DDBJ databases">
        <title>Genome analysis of Polyangium sp.</title>
        <authorList>
            <person name="Li Y."/>
            <person name="Wang J."/>
        </authorList>
    </citation>
    <scope>NUCLEOTIDE SEQUENCE [LARGE SCALE GENOMIC DNA]</scope>
    <source>
        <strain evidence="1 2">SDU14</strain>
    </source>
</reference>
<proteinExistence type="predicted"/>
<accession>A0A9X4ASX3</accession>
<sequence>MQPMMALPTQDELMEGYLDAYDARMAWRENTHGKLDQDWLNAFFTLENRVYGMRNGTVTHQAAAHAWQQFQAQGVRPRRYVSPAERLARQVYADMNTQFATWDGTSKNRGAWWGSPAPGDTTGATAVPHEVIEYLKFWAPSKGWQFSSSDSGGVSFKRWRDGNSTAFIYHMLPP</sequence>
<evidence type="ECO:0000313" key="1">
    <source>
        <dbReference type="EMBL" id="MDC3983633.1"/>
    </source>
</evidence>
<name>A0A9X4ASX3_9BACT</name>
<organism evidence="1 2">
    <name type="scientific">Polyangium jinanense</name>
    <dbReference type="NCBI Taxonomy" id="2829994"/>
    <lineage>
        <taxon>Bacteria</taxon>
        <taxon>Pseudomonadati</taxon>
        <taxon>Myxococcota</taxon>
        <taxon>Polyangia</taxon>
        <taxon>Polyangiales</taxon>
        <taxon>Polyangiaceae</taxon>
        <taxon>Polyangium</taxon>
    </lineage>
</organism>
<comment type="caution">
    <text evidence="1">The sequence shown here is derived from an EMBL/GenBank/DDBJ whole genome shotgun (WGS) entry which is preliminary data.</text>
</comment>
<evidence type="ECO:0000313" key="2">
    <source>
        <dbReference type="Proteomes" id="UP001151081"/>
    </source>
</evidence>
<dbReference type="AlphaFoldDB" id="A0A9X4ASX3"/>
<dbReference type="Proteomes" id="UP001151081">
    <property type="component" value="Unassembled WGS sequence"/>
</dbReference>
<gene>
    <name evidence="1" type="ORF">KEG57_24205</name>
</gene>
<dbReference type="EMBL" id="JAGTJJ010000015">
    <property type="protein sequence ID" value="MDC3983633.1"/>
    <property type="molecule type" value="Genomic_DNA"/>
</dbReference>
<protein>
    <submittedName>
        <fullName evidence="1">Uncharacterized protein</fullName>
    </submittedName>
</protein>
<dbReference type="RefSeq" id="WP_272423387.1">
    <property type="nucleotide sequence ID" value="NZ_JAGTJJ010000015.1"/>
</dbReference>
<keyword evidence="2" id="KW-1185">Reference proteome</keyword>